<dbReference type="SUPFAM" id="SSF54593">
    <property type="entry name" value="Glyoxalase/Bleomycin resistance protein/Dihydroxybiphenyl dioxygenase"/>
    <property type="match status" value="1"/>
</dbReference>
<keyword evidence="3" id="KW-1185">Reference proteome</keyword>
<reference evidence="2 3" key="1">
    <citation type="submission" date="2024-08" db="EMBL/GenBank/DDBJ databases">
        <title>Genome mining of Saccharopolyspora cebuensis PGLac3 from Nigerian medicinal plant.</title>
        <authorList>
            <person name="Ezeobiora C.E."/>
            <person name="Igbokwe N.H."/>
            <person name="Amin D.H."/>
            <person name="Mendie U.E."/>
        </authorList>
    </citation>
    <scope>NUCLEOTIDE SEQUENCE [LARGE SCALE GENOMIC DNA]</scope>
    <source>
        <strain evidence="2 3">PGLac3</strain>
    </source>
</reference>
<evidence type="ECO:0000313" key="3">
    <source>
        <dbReference type="Proteomes" id="UP001564626"/>
    </source>
</evidence>
<dbReference type="EMBL" id="JBGEHV010000004">
    <property type="protein sequence ID" value="MEY8038500.1"/>
    <property type="molecule type" value="Genomic_DNA"/>
</dbReference>
<comment type="caution">
    <text evidence="2">The sequence shown here is derived from an EMBL/GenBank/DDBJ whole genome shotgun (WGS) entry which is preliminary data.</text>
</comment>
<dbReference type="RefSeq" id="WP_345367909.1">
    <property type="nucleotide sequence ID" value="NZ_BAABII010000020.1"/>
</dbReference>
<dbReference type="Gene3D" id="3.10.180.10">
    <property type="entry name" value="2,3-Dihydroxybiphenyl 1,2-Dioxygenase, domain 1"/>
    <property type="match status" value="1"/>
</dbReference>
<dbReference type="Proteomes" id="UP001564626">
    <property type="component" value="Unassembled WGS sequence"/>
</dbReference>
<feature type="compositionally biased region" description="Polar residues" evidence="1">
    <location>
        <begin position="220"/>
        <end position="232"/>
    </location>
</feature>
<feature type="region of interest" description="Disordered" evidence="1">
    <location>
        <begin position="199"/>
        <end position="240"/>
    </location>
</feature>
<accession>A0ABV4CBK0</accession>
<gene>
    <name evidence="2" type="ORF">AB8O55_03760</name>
</gene>
<name>A0ABV4CBK0_9PSEU</name>
<sequence>MAGEVTTPMLPCGSIDEIEDFYSMLGFSRTYRQVRPNPYLVVRLEDVDLHFYGLPDFDPAGSHGSCLVSVPDIVALFDSFAAGMRAAHGKLLVTGIPRMTRPRKRKNSGGRTGFSVVDPAGNTIRFFPTRQRTTTGTAPAGRLGTALENAIVLGDSKGDERQAAKILDGALRREQESASPVELVEALAYRAELAVRLDDTSGSTRRWPGSRRPDSRRRTGNGSAMPSPSPTISAGAADQDGNRLAITRKLVLR</sequence>
<dbReference type="InterPro" id="IPR029068">
    <property type="entry name" value="Glyas_Bleomycin-R_OHBP_Dase"/>
</dbReference>
<evidence type="ECO:0000256" key="1">
    <source>
        <dbReference type="SAM" id="MobiDB-lite"/>
    </source>
</evidence>
<evidence type="ECO:0000313" key="2">
    <source>
        <dbReference type="EMBL" id="MEY8038500.1"/>
    </source>
</evidence>
<proteinExistence type="predicted"/>
<protein>
    <recommendedName>
        <fullName evidence="4">VOC family protein</fullName>
    </recommendedName>
</protein>
<evidence type="ECO:0008006" key="4">
    <source>
        <dbReference type="Google" id="ProtNLM"/>
    </source>
</evidence>
<organism evidence="2 3">
    <name type="scientific">Saccharopolyspora cebuensis</name>
    <dbReference type="NCBI Taxonomy" id="418759"/>
    <lineage>
        <taxon>Bacteria</taxon>
        <taxon>Bacillati</taxon>
        <taxon>Actinomycetota</taxon>
        <taxon>Actinomycetes</taxon>
        <taxon>Pseudonocardiales</taxon>
        <taxon>Pseudonocardiaceae</taxon>
        <taxon>Saccharopolyspora</taxon>
    </lineage>
</organism>